<keyword evidence="2" id="KW-1185">Reference proteome</keyword>
<sequence>MSEGWEIFIEDFGRLSCNSSCDRLVKRWIFGAVIYFIWQERNFRFFQDKERTVNGLCTAIKECVKLKIIGAKFKKGLTFDHILLFYISVGYCVLLLCSVFEEGVQDDVDGVQVLSLDVLWILFVSDYGLLQQYSVHKEFQEEEYGFTVL</sequence>
<reference evidence="1 2" key="2">
    <citation type="journal article" date="2022" name="Mol. Ecol. Resour.">
        <title>The genomes of chicory, endive, great burdock and yacon provide insights into Asteraceae paleo-polyploidization history and plant inulin production.</title>
        <authorList>
            <person name="Fan W."/>
            <person name="Wang S."/>
            <person name="Wang H."/>
            <person name="Wang A."/>
            <person name="Jiang F."/>
            <person name="Liu H."/>
            <person name="Zhao H."/>
            <person name="Xu D."/>
            <person name="Zhang Y."/>
        </authorList>
    </citation>
    <scope>NUCLEOTIDE SEQUENCE [LARGE SCALE GENOMIC DNA]</scope>
    <source>
        <strain evidence="2">cv. Niubang</strain>
    </source>
</reference>
<gene>
    <name evidence="1" type="ORF">L6452_43405</name>
</gene>
<dbReference type="EMBL" id="CM042064">
    <property type="protein sequence ID" value="KAI3664797.1"/>
    <property type="molecule type" value="Genomic_DNA"/>
</dbReference>
<accession>A0ACB8XDM3</accession>
<reference evidence="2" key="1">
    <citation type="journal article" date="2022" name="Mol. Ecol. Resour.">
        <title>The genomes of chicory, endive, great burdock and yacon provide insights into Asteraceae palaeo-polyploidization history and plant inulin production.</title>
        <authorList>
            <person name="Fan W."/>
            <person name="Wang S."/>
            <person name="Wang H."/>
            <person name="Wang A."/>
            <person name="Jiang F."/>
            <person name="Liu H."/>
            <person name="Zhao H."/>
            <person name="Xu D."/>
            <person name="Zhang Y."/>
        </authorList>
    </citation>
    <scope>NUCLEOTIDE SEQUENCE [LARGE SCALE GENOMIC DNA]</scope>
    <source>
        <strain evidence="2">cv. Niubang</strain>
    </source>
</reference>
<protein>
    <submittedName>
        <fullName evidence="1">Uncharacterized protein</fullName>
    </submittedName>
</protein>
<organism evidence="1 2">
    <name type="scientific">Arctium lappa</name>
    <name type="common">Greater burdock</name>
    <name type="synonym">Lappa major</name>
    <dbReference type="NCBI Taxonomy" id="4217"/>
    <lineage>
        <taxon>Eukaryota</taxon>
        <taxon>Viridiplantae</taxon>
        <taxon>Streptophyta</taxon>
        <taxon>Embryophyta</taxon>
        <taxon>Tracheophyta</taxon>
        <taxon>Spermatophyta</taxon>
        <taxon>Magnoliopsida</taxon>
        <taxon>eudicotyledons</taxon>
        <taxon>Gunneridae</taxon>
        <taxon>Pentapetalae</taxon>
        <taxon>asterids</taxon>
        <taxon>campanulids</taxon>
        <taxon>Asterales</taxon>
        <taxon>Asteraceae</taxon>
        <taxon>Carduoideae</taxon>
        <taxon>Cardueae</taxon>
        <taxon>Arctiinae</taxon>
        <taxon>Arctium</taxon>
    </lineage>
</organism>
<comment type="caution">
    <text evidence="1">The sequence shown here is derived from an EMBL/GenBank/DDBJ whole genome shotgun (WGS) entry which is preliminary data.</text>
</comment>
<name>A0ACB8XDM3_ARCLA</name>
<proteinExistence type="predicted"/>
<dbReference type="Proteomes" id="UP001055879">
    <property type="component" value="Linkage Group LG18"/>
</dbReference>
<evidence type="ECO:0000313" key="1">
    <source>
        <dbReference type="EMBL" id="KAI3664797.1"/>
    </source>
</evidence>
<evidence type="ECO:0000313" key="2">
    <source>
        <dbReference type="Proteomes" id="UP001055879"/>
    </source>
</evidence>